<feature type="transmembrane region" description="Helical" evidence="2">
    <location>
        <begin position="20"/>
        <end position="44"/>
    </location>
</feature>
<keyword evidence="4" id="KW-1185">Reference proteome</keyword>
<keyword evidence="2" id="KW-0472">Membrane</keyword>
<dbReference type="AlphaFoldDB" id="A0A1G9HGC5"/>
<sequence>MGNGVRHTLGAVGGVLATLLIAAGFLYNSIAAVAGVAILVGVLAGSRVSPLTSLLPGLAFAGLAGAALARTALGGDERLWYDLVPTEYLARYSALVHTWSLVIGCVLLAASVFPSRWRKSRPGPPPPPEEEETPGPPPLPKRIPLVTDPAARPAWRGRDGP</sequence>
<dbReference type="STRING" id="633440.SAMN05421869_122103"/>
<reference evidence="3 4" key="1">
    <citation type="submission" date="2016-10" db="EMBL/GenBank/DDBJ databases">
        <authorList>
            <person name="de Groot N.N."/>
        </authorList>
    </citation>
    <scope>NUCLEOTIDE SEQUENCE [LARGE SCALE GENOMIC DNA]</scope>
    <source>
        <strain evidence="3 4">CGMCC 4.6533</strain>
    </source>
</reference>
<dbReference type="Proteomes" id="UP000199202">
    <property type="component" value="Unassembled WGS sequence"/>
</dbReference>
<gene>
    <name evidence="3" type="ORF">SAMN05421869_122103</name>
</gene>
<evidence type="ECO:0000256" key="1">
    <source>
        <dbReference type="SAM" id="MobiDB-lite"/>
    </source>
</evidence>
<evidence type="ECO:0000313" key="3">
    <source>
        <dbReference type="EMBL" id="SDL12101.1"/>
    </source>
</evidence>
<evidence type="ECO:0000256" key="2">
    <source>
        <dbReference type="SAM" id="Phobius"/>
    </source>
</evidence>
<name>A0A1G9HGC5_9ACTN</name>
<accession>A0A1G9HGC5</accession>
<dbReference type="OrthoDB" id="3544501at2"/>
<dbReference type="RefSeq" id="WP_143044019.1">
    <property type="nucleotide sequence ID" value="NZ_FNDJ01000022.1"/>
</dbReference>
<keyword evidence="2" id="KW-0812">Transmembrane</keyword>
<organism evidence="3 4">
    <name type="scientific">Nonomuraea jiangxiensis</name>
    <dbReference type="NCBI Taxonomy" id="633440"/>
    <lineage>
        <taxon>Bacteria</taxon>
        <taxon>Bacillati</taxon>
        <taxon>Actinomycetota</taxon>
        <taxon>Actinomycetes</taxon>
        <taxon>Streptosporangiales</taxon>
        <taxon>Streptosporangiaceae</taxon>
        <taxon>Nonomuraea</taxon>
    </lineage>
</organism>
<proteinExistence type="predicted"/>
<evidence type="ECO:0000313" key="4">
    <source>
        <dbReference type="Proteomes" id="UP000199202"/>
    </source>
</evidence>
<protein>
    <submittedName>
        <fullName evidence="3">Uncharacterized protein</fullName>
    </submittedName>
</protein>
<keyword evidence="2" id="KW-1133">Transmembrane helix</keyword>
<feature type="region of interest" description="Disordered" evidence="1">
    <location>
        <begin position="117"/>
        <end position="161"/>
    </location>
</feature>
<dbReference type="EMBL" id="FNDJ01000022">
    <property type="protein sequence ID" value="SDL12101.1"/>
    <property type="molecule type" value="Genomic_DNA"/>
</dbReference>
<feature type="transmembrane region" description="Helical" evidence="2">
    <location>
        <begin position="89"/>
        <end position="113"/>
    </location>
</feature>
<feature type="transmembrane region" description="Helical" evidence="2">
    <location>
        <begin position="51"/>
        <end position="69"/>
    </location>
</feature>